<accession>A0AAD6HGP5</accession>
<keyword evidence="3" id="KW-0862">Zinc</keyword>
<proteinExistence type="predicted"/>
<dbReference type="Proteomes" id="UP001215712">
    <property type="component" value="Unassembled WGS sequence"/>
</dbReference>
<keyword evidence="7" id="KW-0539">Nucleus</keyword>
<dbReference type="AlphaFoldDB" id="A0AAD6HGP5"/>
<evidence type="ECO:0000256" key="3">
    <source>
        <dbReference type="ARBA" id="ARBA00022833"/>
    </source>
</evidence>
<dbReference type="GO" id="GO:0046872">
    <property type="term" value="F:metal ion binding"/>
    <property type="evidence" value="ECO:0007669"/>
    <property type="project" value="UniProtKB-KW"/>
</dbReference>
<keyword evidence="2" id="KW-0479">Metal-binding</keyword>
<reference evidence="8" key="2">
    <citation type="submission" date="2023-01" db="EMBL/GenBank/DDBJ databases">
        <authorList>
            <person name="Petersen C."/>
        </authorList>
    </citation>
    <scope>NUCLEOTIDE SEQUENCE</scope>
    <source>
        <strain evidence="8">IBT 17514</strain>
    </source>
</reference>
<evidence type="ECO:0000256" key="4">
    <source>
        <dbReference type="ARBA" id="ARBA00023015"/>
    </source>
</evidence>
<evidence type="ECO:0000313" key="8">
    <source>
        <dbReference type="EMBL" id="KAJ5716239.1"/>
    </source>
</evidence>
<dbReference type="EMBL" id="JAQJAN010000012">
    <property type="protein sequence ID" value="KAJ5716239.1"/>
    <property type="molecule type" value="Genomic_DNA"/>
</dbReference>
<keyword evidence="9" id="KW-1185">Reference proteome</keyword>
<reference evidence="8" key="1">
    <citation type="journal article" date="2023" name="IMA Fungus">
        <title>Comparative genomic study of the Penicillium genus elucidates a diverse pangenome and 15 lateral gene transfer events.</title>
        <authorList>
            <person name="Petersen C."/>
            <person name="Sorensen T."/>
            <person name="Nielsen M.R."/>
            <person name="Sondergaard T.E."/>
            <person name="Sorensen J.L."/>
            <person name="Fitzpatrick D.A."/>
            <person name="Frisvad J.C."/>
            <person name="Nielsen K.L."/>
        </authorList>
    </citation>
    <scope>NUCLEOTIDE SEQUENCE</scope>
    <source>
        <strain evidence="8">IBT 17514</strain>
    </source>
</reference>
<dbReference type="CDD" id="cd12148">
    <property type="entry name" value="fungal_TF_MHR"/>
    <property type="match status" value="1"/>
</dbReference>
<dbReference type="GO" id="GO:0005634">
    <property type="term" value="C:nucleus"/>
    <property type="evidence" value="ECO:0007669"/>
    <property type="project" value="UniProtKB-SubCell"/>
</dbReference>
<comment type="subcellular location">
    <subcellularLocation>
        <location evidence="1">Nucleus</location>
    </subcellularLocation>
</comment>
<gene>
    <name evidence="8" type="ORF">N7493_008150</name>
</gene>
<dbReference type="InterPro" id="IPR051089">
    <property type="entry name" value="prtT"/>
</dbReference>
<protein>
    <recommendedName>
        <fullName evidence="10">Transcription factor domain-containing protein</fullName>
    </recommendedName>
</protein>
<dbReference type="GO" id="GO:0000981">
    <property type="term" value="F:DNA-binding transcription factor activity, RNA polymerase II-specific"/>
    <property type="evidence" value="ECO:0007669"/>
    <property type="project" value="TreeGrafter"/>
</dbReference>
<dbReference type="PANTHER" id="PTHR31845:SF34">
    <property type="entry name" value="TRANSCRIPTIONAL ACTIVATOR OF PROTEASES PRTT"/>
    <property type="match status" value="1"/>
</dbReference>
<evidence type="ECO:0000256" key="2">
    <source>
        <dbReference type="ARBA" id="ARBA00022723"/>
    </source>
</evidence>
<comment type="caution">
    <text evidence="8">The sequence shown here is derived from an EMBL/GenBank/DDBJ whole genome shotgun (WGS) entry which is preliminary data.</text>
</comment>
<keyword evidence="5" id="KW-0238">DNA-binding</keyword>
<evidence type="ECO:0008006" key="10">
    <source>
        <dbReference type="Google" id="ProtNLM"/>
    </source>
</evidence>
<organism evidence="8 9">
    <name type="scientific">Penicillium malachiteum</name>
    <dbReference type="NCBI Taxonomy" id="1324776"/>
    <lineage>
        <taxon>Eukaryota</taxon>
        <taxon>Fungi</taxon>
        <taxon>Dikarya</taxon>
        <taxon>Ascomycota</taxon>
        <taxon>Pezizomycotina</taxon>
        <taxon>Eurotiomycetes</taxon>
        <taxon>Eurotiomycetidae</taxon>
        <taxon>Eurotiales</taxon>
        <taxon>Aspergillaceae</taxon>
        <taxon>Penicillium</taxon>
    </lineage>
</organism>
<evidence type="ECO:0000313" key="9">
    <source>
        <dbReference type="Proteomes" id="UP001215712"/>
    </source>
</evidence>
<dbReference type="GO" id="GO:0000976">
    <property type="term" value="F:transcription cis-regulatory region binding"/>
    <property type="evidence" value="ECO:0007669"/>
    <property type="project" value="TreeGrafter"/>
</dbReference>
<evidence type="ECO:0000256" key="5">
    <source>
        <dbReference type="ARBA" id="ARBA00023125"/>
    </source>
</evidence>
<evidence type="ECO:0000256" key="7">
    <source>
        <dbReference type="ARBA" id="ARBA00023242"/>
    </source>
</evidence>
<dbReference type="PANTHER" id="PTHR31845">
    <property type="entry name" value="FINGER DOMAIN PROTEIN, PUTATIVE-RELATED"/>
    <property type="match status" value="1"/>
</dbReference>
<evidence type="ECO:0000256" key="6">
    <source>
        <dbReference type="ARBA" id="ARBA00023163"/>
    </source>
</evidence>
<keyword evidence="6" id="KW-0804">Transcription</keyword>
<name>A0AAD6HGP5_9EURO</name>
<keyword evidence="4" id="KW-0805">Transcription regulation</keyword>
<evidence type="ECO:0000256" key="1">
    <source>
        <dbReference type="ARBA" id="ARBA00004123"/>
    </source>
</evidence>
<sequence length="452" mass="50900">MSLIQEIRETITLHRQPLQMQDLSEDVIVNGIVSENTALILLKGFSKLSSRWLFMSTEPANLRAKSPLLFGTCILAGLHITPSLHGSSTHQTLYRHVHGLLGQAQSASAVSLDTIQAMLIFSMWDLRPTRDHDHGNSWLLSGTAAMQVMITTSFESILQSPSQSQEQARAREMLRTWNLICLCQLQFSVGSGRPPVIAGQYFDECAKILEFPSYNSRDELVLSGVYLYRTLWNLISSSSIQKEVPVWPEVEQLRKSQEHIYNLDSSEPLRFAYSCTYLILARRTLQHIHESQIEKPGSSESVLKAANDLKFIKFAIYHANQILCLFLSMSDLTTCIHPAYENLLCSFAMVTLAEFVSHVPDIANIISLMERAISHIQRGGKAEPVSRWSLNVIKQHVNGGSEMESLDPDGTENSEPYIPLLADPAARSWMENEWNIEQEFPSLEDMFFGSVV</sequence>